<keyword evidence="4" id="KW-1185">Reference proteome</keyword>
<evidence type="ECO:0000313" key="4">
    <source>
        <dbReference type="Proteomes" id="UP000076078"/>
    </source>
</evidence>
<feature type="chain" id="PRO_5007593642" description="DUF7743 domain-containing protein" evidence="1">
    <location>
        <begin position="23"/>
        <end position="1093"/>
    </location>
</feature>
<evidence type="ECO:0000256" key="1">
    <source>
        <dbReference type="SAM" id="SignalP"/>
    </source>
</evidence>
<sequence length="1093" mass="122151">MNKNTNIQLLAALFVLVSLVNSQSTGPTKNGLTIDSLSLSRTILNASSSLSQSTTISMTIEYTGLISSLFSGSFNSPNGAKVWISQNNFFNRTDHTANVQLCVALDDIFSCDLYDHDSIDCAYEISFSTSDTKEKIIFENEILTSSFPNSVLTVVQNNLPPAINGFVINVHPDGPLVSFEFDVSVYEIGLREISIKVYNGSGDSVFLSLSETPPTSNGLYYLEYLISPEKTGTDYYVDKLNVVDLNGNFIELSTGQIQQKFSISTFTVSKSSTPKYTTLFSYTDDSLPDNVTSSTYTTLTFNITLNSYLFPIYAAYSSLSFCTKYYHNSTFLTLYCTIPPNQAEDFYYIQWKSINSYINQKAFFNYYYQNDVTTEPILSSVEYSVKTINQLDPFYIEMNMTFATYGSYLDYISLIKIFNPDDLSGNLIQYGSNITEGVLSASFLLDTTKANLTQYLAFIRDTKGDYGEKVFKGPVTTPKYISPDLELEIQFGSDVFDFTNGTIAQVPFTVTTTTQNADQLTKFAIIYDDIHSMNIGDLSYYDIYGGLIASNLTHSTYSSWISMRYDDIPEHFTGGDFSIKLQYPGAKDSLYYYSTTCMTIIPPVAQPTIVTSLQMTPSGPVIDSTANEFINIVFQTKGSNVNYANVVFYQSQLQQSELDSIEFPCIVETPYSYDSLVAEYTCAIPIATLPSQTVFFYLKLGINNIDTPIYNYILQSSSLPSYFTIQGPQDNGLVPTIQQFQTSVTNNTLYINYNIINPTNYLLSHVKFNLFNRAVPATGDIDYDFKINQLTVIGIQLNGTTAINLCDLEGFTFEYIGNFGVYMSIDSPIPGVVWDFPYEILVDMDSNKQQFPNDIVCDYAGPRVVDFGVENPQFYDTTSGSVNVTLTFTITDDISGFSLLQGSIRSNTPDAYYFLDFNVLDSHLVSGNKNNGIYQYIFTLPQYSNATYVVSIISVLDQAFNERLYTSQNSLFLSNAYTLEAFSSVANPNTPSIQSITDTQESNANNLVITLSDAIEVSVYVTLDTYSETPFIGLTQVSPNTYQYNNFQNLNIISGVYYFSVCLEYSLTMKCLSPLDLEQLGLLNSLNIYTPNN</sequence>
<dbReference type="Proteomes" id="UP000076078">
    <property type="component" value="Unassembled WGS sequence"/>
</dbReference>
<dbReference type="InterPro" id="IPR056645">
    <property type="entry name" value="DUF7743"/>
</dbReference>
<gene>
    <name evidence="3" type="ORF">DLAC_01990</name>
</gene>
<dbReference type="AlphaFoldDB" id="A0A152A592"/>
<feature type="signal peptide" evidence="1">
    <location>
        <begin position="1"/>
        <end position="22"/>
    </location>
</feature>
<evidence type="ECO:0000259" key="2">
    <source>
        <dbReference type="Pfam" id="PF24893"/>
    </source>
</evidence>
<dbReference type="EMBL" id="LODT01000009">
    <property type="protein sequence ID" value="KYR01400.1"/>
    <property type="molecule type" value="Genomic_DNA"/>
</dbReference>
<dbReference type="InParanoid" id="A0A152A592"/>
<evidence type="ECO:0000313" key="3">
    <source>
        <dbReference type="EMBL" id="KYR01400.1"/>
    </source>
</evidence>
<organism evidence="3 4">
    <name type="scientific">Tieghemostelium lacteum</name>
    <name type="common">Slime mold</name>
    <name type="synonym">Dictyostelium lacteum</name>
    <dbReference type="NCBI Taxonomy" id="361077"/>
    <lineage>
        <taxon>Eukaryota</taxon>
        <taxon>Amoebozoa</taxon>
        <taxon>Evosea</taxon>
        <taxon>Eumycetozoa</taxon>
        <taxon>Dictyostelia</taxon>
        <taxon>Dictyosteliales</taxon>
        <taxon>Raperosteliaceae</taxon>
        <taxon>Tieghemostelium</taxon>
    </lineage>
</organism>
<protein>
    <recommendedName>
        <fullName evidence="2">DUF7743 domain-containing protein</fullName>
    </recommendedName>
</protein>
<comment type="caution">
    <text evidence="3">The sequence shown here is derived from an EMBL/GenBank/DDBJ whole genome shotgun (WGS) entry which is preliminary data.</text>
</comment>
<proteinExistence type="predicted"/>
<dbReference type="OrthoDB" id="24338at2759"/>
<accession>A0A152A592</accession>
<dbReference type="OMA" id="INIYCIV"/>
<reference evidence="3 4" key="1">
    <citation type="submission" date="2015-12" db="EMBL/GenBank/DDBJ databases">
        <title>Dictyostelia acquired genes for synthesis and detection of signals that induce cell-type specialization by lateral gene transfer from prokaryotes.</title>
        <authorList>
            <person name="Gloeckner G."/>
            <person name="Schaap P."/>
        </authorList>
    </citation>
    <scope>NUCLEOTIDE SEQUENCE [LARGE SCALE GENOMIC DNA]</scope>
    <source>
        <strain evidence="3 4">TK</strain>
    </source>
</reference>
<keyword evidence="1" id="KW-0732">Signal</keyword>
<dbReference type="Pfam" id="PF24893">
    <property type="entry name" value="DUF7743"/>
    <property type="match status" value="1"/>
</dbReference>
<name>A0A152A592_TIELA</name>
<feature type="domain" description="DUF7743" evidence="2">
    <location>
        <begin position="880"/>
        <end position="989"/>
    </location>
</feature>